<dbReference type="OrthoDB" id="202825at2759"/>
<dbReference type="PROSITE" id="PS51221">
    <property type="entry name" value="TTL"/>
    <property type="match status" value="1"/>
</dbReference>
<dbReference type="PANTHER" id="PTHR46069">
    <property type="entry name" value="TUBULIN TYROSINE LIGASE"/>
    <property type="match status" value="1"/>
</dbReference>
<feature type="region of interest" description="Disordered" evidence="1">
    <location>
        <begin position="433"/>
        <end position="499"/>
    </location>
</feature>
<feature type="compositionally biased region" description="Basic and acidic residues" evidence="1">
    <location>
        <begin position="476"/>
        <end position="487"/>
    </location>
</feature>
<evidence type="ECO:0000256" key="1">
    <source>
        <dbReference type="SAM" id="MobiDB-lite"/>
    </source>
</evidence>
<sequence>MEKRHTKMAIEDKDRSSGLCVCVFAGNSAVMRDAFDGLVECENGGGGEVLAPSARQGDEDEALRKRIERGMVDLIWKPTLAYRSEARPHARTIFDAVVPNYARMPVINHFPRNSSLCTKVGLFRSLSRFYTQRRIETDEVLPGTWVISSYACAAWPALKRAVASAEQGAAWICKPSALNCGRGIEVYRSLDDIKAYVEKSDGKHVVVQRYISNPLLWPHGNRKFDIRIWALVLDTGKIFVAKEGYLRTCSEPFSMDTIHDASAHLSNYCLQRKSPKLGQYEAGNTLSFADLQTMFDEDQDLQDTDVCRDLVPRFQTLILDAVRATLKDMNLPTPGVRKFELFGFDLMLDQELKPWLIEANTNPFLGVQNAWHATLLRRLGEDVTAVIGREYYGHAASDLTLLERIDQRPLHAPRGRGRVFEKWLRLGTHCRPETGVSEETRGGAARVGLKIRPRRASSSSSTSSTRSSVSVTSTPRRRESLEEKSMEEKDEGMSTSFSF</sequence>
<comment type="caution">
    <text evidence="2">The sequence shown here is derived from an EMBL/GenBank/DDBJ whole genome shotgun (WGS) entry which is preliminary data.</text>
</comment>
<dbReference type="Pfam" id="PF03133">
    <property type="entry name" value="TTL"/>
    <property type="match status" value="1"/>
</dbReference>
<reference evidence="2 3" key="1">
    <citation type="submission" date="2017-12" db="EMBL/GenBank/DDBJ databases">
        <title>Sequencing, de novo assembly and annotation of complete genome of a new Thraustochytrid species, strain FCC1311.</title>
        <authorList>
            <person name="Sedici K."/>
            <person name="Godart F."/>
            <person name="Aiese Cigliano R."/>
            <person name="Sanseverino W."/>
            <person name="Barakat M."/>
            <person name="Ortet P."/>
            <person name="Marechal E."/>
            <person name="Cagnac O."/>
            <person name="Amato A."/>
        </authorList>
    </citation>
    <scope>NUCLEOTIDE SEQUENCE [LARGE SCALE GENOMIC DNA]</scope>
</reference>
<dbReference type="EMBL" id="BEYU01000111">
    <property type="protein sequence ID" value="GBG31994.1"/>
    <property type="molecule type" value="Genomic_DNA"/>
</dbReference>
<dbReference type="AlphaFoldDB" id="A0A2R5GVQ1"/>
<organism evidence="2 3">
    <name type="scientific">Hondaea fermentalgiana</name>
    <dbReference type="NCBI Taxonomy" id="2315210"/>
    <lineage>
        <taxon>Eukaryota</taxon>
        <taxon>Sar</taxon>
        <taxon>Stramenopiles</taxon>
        <taxon>Bigyra</taxon>
        <taxon>Labyrinthulomycetes</taxon>
        <taxon>Thraustochytrida</taxon>
        <taxon>Thraustochytriidae</taxon>
        <taxon>Hondaea</taxon>
    </lineage>
</organism>
<protein>
    <submittedName>
        <fullName evidence="2">Tubulin polyglutamylase ttll6</fullName>
    </submittedName>
</protein>
<dbReference type="Gene3D" id="3.30.470.20">
    <property type="entry name" value="ATP-grasp fold, B domain"/>
    <property type="match status" value="1"/>
</dbReference>
<name>A0A2R5GVQ1_9STRA</name>
<evidence type="ECO:0000313" key="3">
    <source>
        <dbReference type="Proteomes" id="UP000241890"/>
    </source>
</evidence>
<gene>
    <name evidence="2" type="ORF">FCC1311_082192</name>
</gene>
<proteinExistence type="predicted"/>
<accession>A0A2R5GVQ1</accession>
<keyword evidence="3" id="KW-1185">Reference proteome</keyword>
<dbReference type="InParanoid" id="A0A2R5GVQ1"/>
<dbReference type="InterPro" id="IPR004344">
    <property type="entry name" value="TTL/TTLL_fam"/>
</dbReference>
<feature type="compositionally biased region" description="Low complexity" evidence="1">
    <location>
        <begin position="456"/>
        <end position="474"/>
    </location>
</feature>
<dbReference type="Proteomes" id="UP000241890">
    <property type="component" value="Unassembled WGS sequence"/>
</dbReference>
<evidence type="ECO:0000313" key="2">
    <source>
        <dbReference type="EMBL" id="GBG31994.1"/>
    </source>
</evidence>
<dbReference type="PANTHER" id="PTHR46069:SF1">
    <property type="entry name" value="CHROMOSOME UNDETERMINED SCAFFOLD_125, WHOLE GENOME SHOTGUN SEQUENCE"/>
    <property type="match status" value="1"/>
</dbReference>
<dbReference type="SUPFAM" id="SSF56059">
    <property type="entry name" value="Glutathione synthetase ATP-binding domain-like"/>
    <property type="match status" value="1"/>
</dbReference>